<reference evidence="3" key="2">
    <citation type="submission" date="2013-07" db="EMBL/GenBank/DDBJ databases">
        <authorList>
            <consortium name="The Broad Institute Genome Sequencing Platform"/>
            <person name="Cuomo C."/>
            <person name="Litvintseva A."/>
            <person name="Chen Y."/>
            <person name="Heitman J."/>
            <person name="Sun S."/>
            <person name="Springer D."/>
            <person name="Dromer F."/>
            <person name="Young S.K."/>
            <person name="Zeng Q."/>
            <person name="Gargeya S."/>
            <person name="Fitzgerald M."/>
            <person name="Abouelleil A."/>
            <person name="Alvarado L."/>
            <person name="Berlin A.M."/>
            <person name="Chapman S.B."/>
            <person name="Dewar J."/>
            <person name="Goldberg J."/>
            <person name="Griggs A."/>
            <person name="Gujja S."/>
            <person name="Hansen M."/>
            <person name="Howarth C."/>
            <person name="Imamovic A."/>
            <person name="Larimer J."/>
            <person name="McCowan C."/>
            <person name="Murphy C."/>
            <person name="Pearson M."/>
            <person name="Priest M."/>
            <person name="Roberts A."/>
            <person name="Saif S."/>
            <person name="Shea T."/>
            <person name="Sykes S."/>
            <person name="Wortman J."/>
            <person name="Nusbaum C."/>
            <person name="Birren B."/>
        </authorList>
    </citation>
    <scope>NUCLEOTIDE SEQUENCE</scope>
    <source>
        <strain evidence="3">CBS 10737</strain>
    </source>
</reference>
<dbReference type="EMBL" id="CP144527">
    <property type="protein sequence ID" value="WWC72377.1"/>
    <property type="molecule type" value="Genomic_DNA"/>
</dbReference>
<reference evidence="2" key="3">
    <citation type="submission" date="2016-07" db="EMBL/GenBank/DDBJ databases">
        <title>Evolution of pathogenesis and genome organization in the Tremellales.</title>
        <authorList>
            <person name="Cuomo C."/>
            <person name="Litvintseva A."/>
            <person name="Heitman J."/>
            <person name="Chen Y."/>
            <person name="Sun S."/>
            <person name="Springer D."/>
            <person name="Dromer F."/>
            <person name="Young S."/>
            <person name="Zeng Q."/>
            <person name="Chapman S."/>
            <person name="Gujja S."/>
            <person name="Saif S."/>
            <person name="Birren B."/>
        </authorList>
    </citation>
    <scope>NUCLEOTIDE SEQUENCE</scope>
    <source>
        <strain evidence="2">CBS 10737</strain>
    </source>
</reference>
<dbReference type="Proteomes" id="UP000094020">
    <property type="component" value="Chromosome 9"/>
</dbReference>
<reference evidence="2" key="1">
    <citation type="submission" date="2013-07" db="EMBL/GenBank/DDBJ databases">
        <title>The Genome Sequence of Cryptococcus pinus CBS10737.</title>
        <authorList>
            <consortium name="The Broad Institute Genome Sequencing Platform"/>
            <person name="Cuomo C."/>
            <person name="Litvintseva A."/>
            <person name="Chen Y."/>
            <person name="Heitman J."/>
            <person name="Sun S."/>
            <person name="Springer D."/>
            <person name="Dromer F."/>
            <person name="Young S.K."/>
            <person name="Zeng Q."/>
            <person name="Gargeya S."/>
            <person name="Fitzgerald M."/>
            <person name="Abouelleil A."/>
            <person name="Alvarado L."/>
            <person name="Berlin A.M."/>
            <person name="Chapman S.B."/>
            <person name="Dewar J."/>
            <person name="Goldberg J."/>
            <person name="Griggs A."/>
            <person name="Gujja S."/>
            <person name="Hansen M."/>
            <person name="Howarth C."/>
            <person name="Imamovic A."/>
            <person name="Larimer J."/>
            <person name="McCowan C."/>
            <person name="Murphy C."/>
            <person name="Pearson M."/>
            <person name="Priest M."/>
            <person name="Roberts A."/>
            <person name="Saif S."/>
            <person name="Shea T."/>
            <person name="Sykes S."/>
            <person name="Wortman J."/>
            <person name="Nusbaum C."/>
            <person name="Birren B."/>
        </authorList>
    </citation>
    <scope>NUCLEOTIDE SEQUENCE [LARGE SCALE GENOMIC DNA]</scope>
    <source>
        <strain evidence="2">CBS 10737</strain>
    </source>
</reference>
<organism evidence="2">
    <name type="scientific">Kwoniella pini CBS 10737</name>
    <dbReference type="NCBI Taxonomy" id="1296096"/>
    <lineage>
        <taxon>Eukaryota</taxon>
        <taxon>Fungi</taxon>
        <taxon>Dikarya</taxon>
        <taxon>Basidiomycota</taxon>
        <taxon>Agaricomycotina</taxon>
        <taxon>Tremellomycetes</taxon>
        <taxon>Tremellales</taxon>
        <taxon>Cryptococcaceae</taxon>
        <taxon>Kwoniella</taxon>
    </lineage>
</organism>
<sequence>MSSRSQNHSKSKLFTSVVSKLSRKSFQSEGNQNTEQQDQSVESKSPNTVDMNSKVSVERDENGYIIIDPKEVSPINAESTQINEESTQKHEESNDGSRDDQFGSKQSDNTIIDRFRQDVENYRKKLGLGYSENCDFGDASNSE</sequence>
<dbReference type="EMBL" id="KI894015">
    <property type="protein sequence ID" value="OCF46754.1"/>
    <property type="molecule type" value="Genomic_DNA"/>
</dbReference>
<feature type="compositionally biased region" description="Polar residues" evidence="1">
    <location>
        <begin position="22"/>
        <end position="55"/>
    </location>
</feature>
<protein>
    <submittedName>
        <fullName evidence="2">Uncharacterized protein</fullName>
    </submittedName>
</protein>
<feature type="compositionally biased region" description="Polar residues" evidence="1">
    <location>
        <begin position="76"/>
        <end position="85"/>
    </location>
</feature>
<reference evidence="3" key="4">
    <citation type="submission" date="2024-02" db="EMBL/GenBank/DDBJ databases">
        <title>Comparative genomics of Cryptococcus and Kwoniella reveals pathogenesis evolution and contrasting modes of karyotype evolution via chromosome fusion or intercentromeric recombination.</title>
        <authorList>
            <person name="Coelho M.A."/>
            <person name="David-Palma M."/>
            <person name="Shea T."/>
            <person name="Bowers K."/>
            <person name="McGinley-Smith S."/>
            <person name="Mohammad A.W."/>
            <person name="Gnirke A."/>
            <person name="Yurkov A.M."/>
            <person name="Nowrousian M."/>
            <person name="Sun S."/>
            <person name="Cuomo C.A."/>
            <person name="Heitman J."/>
        </authorList>
    </citation>
    <scope>NUCLEOTIDE SEQUENCE</scope>
    <source>
        <strain evidence="3">CBS 10737</strain>
    </source>
</reference>
<dbReference type="KEGG" id="kpin:30175510"/>
<evidence type="ECO:0000313" key="3">
    <source>
        <dbReference type="EMBL" id="WWC72377.1"/>
    </source>
</evidence>
<accession>A0A1B9HU08</accession>
<evidence type="ECO:0000313" key="4">
    <source>
        <dbReference type="Proteomes" id="UP000094020"/>
    </source>
</evidence>
<evidence type="ECO:0000256" key="1">
    <source>
        <dbReference type="SAM" id="MobiDB-lite"/>
    </source>
</evidence>
<proteinExistence type="predicted"/>
<evidence type="ECO:0000313" key="2">
    <source>
        <dbReference type="EMBL" id="OCF46754.1"/>
    </source>
</evidence>
<dbReference type="AlphaFoldDB" id="A0A1B9HU08"/>
<feature type="region of interest" description="Disordered" evidence="1">
    <location>
        <begin position="22"/>
        <end position="112"/>
    </location>
</feature>
<name>A0A1B9HU08_9TREE</name>
<dbReference type="RefSeq" id="XP_019007973.1">
    <property type="nucleotide sequence ID" value="XM_019158835.1"/>
</dbReference>
<keyword evidence="4" id="KW-1185">Reference proteome</keyword>
<gene>
    <name evidence="2" type="ORF">I206_07141</name>
    <name evidence="3" type="ORF">I206_106339</name>
</gene>
<feature type="compositionally biased region" description="Basic and acidic residues" evidence="1">
    <location>
        <begin position="86"/>
        <end position="102"/>
    </location>
</feature>
<dbReference type="GeneID" id="30175510"/>